<dbReference type="Gene3D" id="2.115.10.20">
    <property type="entry name" value="Glycosyl hydrolase domain, family 43"/>
    <property type="match status" value="1"/>
</dbReference>
<keyword evidence="10" id="KW-1185">Reference proteome</keyword>
<dbReference type="RefSeq" id="WP_289214828.1">
    <property type="nucleotide sequence ID" value="NZ_JAPVRC010000002.1"/>
</dbReference>
<protein>
    <recommendedName>
        <fullName evidence="2">beta-fructofuranosidase</fullName>
        <ecNumber evidence="2">3.2.1.26</ecNumber>
    </recommendedName>
</protein>
<name>A0ABW2K6I4_9BACI</name>
<gene>
    <name evidence="9" type="ORF">ACFQMN_16360</name>
</gene>
<proteinExistence type="inferred from homology"/>
<dbReference type="InterPro" id="IPR051214">
    <property type="entry name" value="GH32_Enzymes"/>
</dbReference>
<dbReference type="Gene3D" id="2.60.120.200">
    <property type="match status" value="1"/>
</dbReference>
<dbReference type="Pfam" id="PF08244">
    <property type="entry name" value="Glyco_hydro_32C"/>
    <property type="match status" value="1"/>
</dbReference>
<evidence type="ECO:0000256" key="6">
    <source>
        <dbReference type="ARBA" id="ARBA00023295"/>
    </source>
</evidence>
<dbReference type="Pfam" id="PF00251">
    <property type="entry name" value="Glyco_hydro_32N"/>
    <property type="match status" value="1"/>
</dbReference>
<organism evidence="9 10">
    <name type="scientific">Halobacillus campisalis</name>
    <dbReference type="NCBI Taxonomy" id="435909"/>
    <lineage>
        <taxon>Bacteria</taxon>
        <taxon>Bacillati</taxon>
        <taxon>Bacillota</taxon>
        <taxon>Bacilli</taxon>
        <taxon>Bacillales</taxon>
        <taxon>Bacillaceae</taxon>
        <taxon>Halobacillus</taxon>
    </lineage>
</organism>
<evidence type="ECO:0000256" key="1">
    <source>
        <dbReference type="ARBA" id="ARBA00009902"/>
    </source>
</evidence>
<feature type="domain" description="LamG-like jellyroll fold" evidence="8">
    <location>
        <begin position="277"/>
        <end position="426"/>
    </location>
</feature>
<keyword evidence="4" id="KW-0378">Hydrolase</keyword>
<dbReference type="InterPro" id="IPR006558">
    <property type="entry name" value="LamG-like"/>
</dbReference>
<dbReference type="InterPro" id="IPR023296">
    <property type="entry name" value="Glyco_hydro_beta-prop_sf"/>
</dbReference>
<evidence type="ECO:0000313" key="10">
    <source>
        <dbReference type="Proteomes" id="UP001596494"/>
    </source>
</evidence>
<dbReference type="InterPro" id="IPR013189">
    <property type="entry name" value="Glyco_hydro_32_C"/>
</dbReference>
<dbReference type="PANTHER" id="PTHR43101">
    <property type="entry name" value="BETA-FRUCTOSIDASE"/>
    <property type="match status" value="1"/>
</dbReference>
<dbReference type="CDD" id="cd08996">
    <property type="entry name" value="GH32_FFase"/>
    <property type="match status" value="1"/>
</dbReference>
<evidence type="ECO:0000256" key="2">
    <source>
        <dbReference type="ARBA" id="ARBA00012758"/>
    </source>
</evidence>
<evidence type="ECO:0000256" key="7">
    <source>
        <dbReference type="SAM" id="MobiDB-lite"/>
    </source>
</evidence>
<evidence type="ECO:0000256" key="5">
    <source>
        <dbReference type="ARBA" id="ARBA00023157"/>
    </source>
</evidence>
<dbReference type="InterPro" id="IPR013148">
    <property type="entry name" value="Glyco_hydro_32_N"/>
</dbReference>
<comment type="similarity">
    <text evidence="1">Belongs to the glycosyl hydrolase 32 family.</text>
</comment>
<dbReference type="EMBL" id="JBHTBY010000017">
    <property type="protein sequence ID" value="MFC7322438.1"/>
    <property type="molecule type" value="Genomic_DNA"/>
</dbReference>
<evidence type="ECO:0000256" key="4">
    <source>
        <dbReference type="ARBA" id="ARBA00022801"/>
    </source>
</evidence>
<keyword evidence="3" id="KW-0732">Signal</keyword>
<sequence length="1272" mass="143357">MRKMTIGFTTFFMLLISFVFFSESDLEASETSKLSNDEEAPTITNPGFETGDLTGWTKEGTAFDEPITDTEEFWGGPFGHEGTYHLWGFSGADEESNADARTGILESETFTLGGNGQIDFLIGGGQDSDRLYVSLVRSSDNKELFKATGADSEKYRRVRWDASDFISEKVYIKIVDQHTGGFGHINVDDFRVYNTDDHSEEEKGVQHYWAFDEQKGKFAYDEASDQEDLVEYVFNDAKYKTSTDPLWKQGIKEGALLYDGYSTWVTRPAEEAMKPKNELTIEAWVAPRSYEWGDLGQMSAIVNQVDKKTQEGYILGMGRHGKWSLQAGMDGDWYEVWADEDKPLKKDQWSYIAATIDQEKNQMELFLNGESVGVQKIPENTYITPSNNPLMIGKHNQAASVTAFKANMFNGLMDEVKIHNESLTEEEVKGNYDKVVSTYQDQKLPDPNLDLDRSVYDGDRHRPQYHMMAPGHWMNEPHAPLKYNGKYHIFYQHNPQGPYWHQIHWGHMVSDDMVHWEDAPVALAPSGVSPDGVWSGDSTIGPDGNPALLFTAGDDSKTPNQMTGLATAADPSDPMLKEWEMYDEPVTVQENGLAAEEGEIMFGQFRDPYVWKDGETYYQLVGSGIEDVGGTALLYTSKDLKNWDYEGPFFSGNTSEYPKTGDVWELPVMLPVGEDSNGDQKYAFFINPWFSEYSEHNVKYVFHWIGTWDKETNKFVPDHEEPRLFDYGEHLTGPSGMVDESGKSTLFTISQDRRSEQQHYDAGWAHNAGLPLSLSLQDNNELGIEPIKEIDSLRGEQLASFKNKSIPKANEILENVEGDTLEIELEIKADTADEYGIQVRRTADGEEQVGVYYDENLQQFGVDATKMSLNPDIQKTSNSGELELDGENLKLSLYVDRSMIEAYANGKKSITTRAYPTRSDALGIKLWSKQGKAKIESMKIWEMDSAYGEEAPAYHEPKEEEIPHEELTNHDFQTGDLTGWKVIEGNTFSDEHVTNADNWGWGGPFSQATTSLDPEGYHLWGYNPEIGDAGTGVLQSETFTLGGNGQIDFLTSGGDDKDKLYVALINASTGEILKKATGQNDEAYRRLEWDASEYIGEKLYIQLVDQSTGGFGHINLDDVNVPVQVSSSSKALAENDVVTMQKESNQKASIAINLDEAAKEHPNNKVKKSTIKKHVKDIFNHDSVNKYINDTKKDLALTVQFEQSQEVKHKEKLRAWVINELIKQSQHVMNESAEVTIEVDDLMIATSQPNYQKKLQSAFENLDKVTIHFQNE</sequence>
<dbReference type="SUPFAM" id="SSF75005">
    <property type="entry name" value="Arabinanase/levansucrase/invertase"/>
    <property type="match status" value="1"/>
</dbReference>
<dbReference type="InterPro" id="IPR013320">
    <property type="entry name" value="ConA-like_dom_sf"/>
</dbReference>
<dbReference type="SMART" id="SM00560">
    <property type="entry name" value="LamGL"/>
    <property type="match status" value="1"/>
</dbReference>
<dbReference type="Pfam" id="PF13385">
    <property type="entry name" value="Laminin_G_3"/>
    <property type="match status" value="1"/>
</dbReference>
<dbReference type="SUPFAM" id="SSF49899">
    <property type="entry name" value="Concanavalin A-like lectins/glucanases"/>
    <property type="match status" value="2"/>
</dbReference>
<dbReference type="Gene3D" id="2.60.120.560">
    <property type="entry name" value="Exo-inulinase, domain 1"/>
    <property type="match status" value="1"/>
</dbReference>
<accession>A0ABW2K6I4</accession>
<evidence type="ECO:0000256" key="3">
    <source>
        <dbReference type="ARBA" id="ARBA00022729"/>
    </source>
</evidence>
<dbReference type="Proteomes" id="UP001596494">
    <property type="component" value="Unassembled WGS sequence"/>
</dbReference>
<keyword evidence="6" id="KW-0326">Glycosidase</keyword>
<dbReference type="EC" id="3.2.1.26" evidence="2"/>
<dbReference type="SMART" id="SM00640">
    <property type="entry name" value="Glyco_32"/>
    <property type="match status" value="1"/>
</dbReference>
<keyword evidence="5" id="KW-1015">Disulfide bond</keyword>
<reference evidence="10" key="1">
    <citation type="journal article" date="2019" name="Int. J. Syst. Evol. Microbiol.">
        <title>The Global Catalogue of Microorganisms (GCM) 10K type strain sequencing project: providing services to taxonomists for standard genome sequencing and annotation.</title>
        <authorList>
            <consortium name="The Broad Institute Genomics Platform"/>
            <consortium name="The Broad Institute Genome Sequencing Center for Infectious Disease"/>
            <person name="Wu L."/>
            <person name="Ma J."/>
        </authorList>
    </citation>
    <scope>NUCLEOTIDE SEQUENCE [LARGE SCALE GENOMIC DNA]</scope>
    <source>
        <strain evidence="10">CCUG 73951</strain>
    </source>
</reference>
<dbReference type="InterPro" id="IPR001362">
    <property type="entry name" value="Glyco_hydro_32"/>
</dbReference>
<feature type="region of interest" description="Disordered" evidence="7">
    <location>
        <begin position="30"/>
        <end position="51"/>
    </location>
</feature>
<dbReference type="Gene3D" id="2.60.120.260">
    <property type="entry name" value="Galactose-binding domain-like"/>
    <property type="match status" value="1"/>
</dbReference>
<comment type="caution">
    <text evidence="9">The sequence shown here is derived from an EMBL/GenBank/DDBJ whole genome shotgun (WGS) entry which is preliminary data.</text>
</comment>
<dbReference type="PANTHER" id="PTHR43101:SF1">
    <property type="entry name" value="BETA-FRUCTOSIDASE"/>
    <property type="match status" value="1"/>
</dbReference>
<evidence type="ECO:0000259" key="8">
    <source>
        <dbReference type="SMART" id="SM00560"/>
    </source>
</evidence>
<evidence type="ECO:0000313" key="9">
    <source>
        <dbReference type="EMBL" id="MFC7322438.1"/>
    </source>
</evidence>